<dbReference type="Pfam" id="PF03031">
    <property type="entry name" value="NIF"/>
    <property type="match status" value="1"/>
</dbReference>
<dbReference type="AlphaFoldDB" id="A0A9N8D8T9"/>
<sequence>MATKRPHPDPANTDTNGSKEEEKEEGPTEGASVTTTDASTTSAATQEPKRKRLKKKTRKKVKQQKEFLMVQARDCHYTNSVIIVSKTPTMSIDDESEPIVTTTSALPSPNEMPKLRLQLTPSTTHIYTQPLLVLDINGILCHRIRSNHKLPVKYRRATCAVACTPVIPRPQLTSFLTFLDAHFCLAVWTSAHAKTAKHLVAGLFPPAIASRLLFVWGQNRCKTVVQDDGESVFRKDLDKIWKDYHLWNCYNTLLIDDSPEKLKTSFQQNALHPPPMNGQQPDTADEVNHQRQMNFFLKLVAFWNERQTTRTWDEGGTVTDNPGPEALWDFLGKHASEHMGWTPGDLGGNDSKEEMVLMEPMPVLVSFKGSKEEEKMDKTDAIQQDEKIGTDGGDDAAWEKPEHSCVNGQKGENDDHDDKMETDGDDNDDAGSEKPEHSCVNGQKEENDNHDGKMETDCTDGVGGVKPEHTPVQMILTITSQRCHFVAQTNQTGEKANVTLPDDDNNNGSKALVESKQSSGSFDVQAEFLQFHAQSNDPVSVYLQEKRVNGKESIAAREITIVPVHDSEEEKLKLCKRLFEHVAKLLELQSNRNGSVAGRKGKKEQRNSNYGGTDRKTPSKSKLQTVVGQFSDAEEEEDSMVAKDQQPPNETPQGKPSSETDQNVAEAASQPLQSVGQFDDADDE</sequence>
<feature type="region of interest" description="Disordered" evidence="1">
    <location>
        <begin position="593"/>
        <end position="684"/>
    </location>
</feature>
<protein>
    <recommendedName>
        <fullName evidence="2">FCP1 homology domain-containing protein</fullName>
    </recommendedName>
</protein>
<evidence type="ECO:0000259" key="2">
    <source>
        <dbReference type="PROSITE" id="PS50969"/>
    </source>
</evidence>
<feature type="compositionally biased region" description="Basic residues" evidence="1">
    <location>
        <begin position="49"/>
        <end position="62"/>
    </location>
</feature>
<accession>A0A9N8D8T9</accession>
<proteinExistence type="predicted"/>
<evidence type="ECO:0000313" key="3">
    <source>
        <dbReference type="EMBL" id="CAB9496025.1"/>
    </source>
</evidence>
<feature type="compositionally biased region" description="Polar residues" evidence="1">
    <location>
        <begin position="646"/>
        <end position="663"/>
    </location>
</feature>
<name>A0A9N8D8T9_9STRA</name>
<dbReference type="PROSITE" id="PS50969">
    <property type="entry name" value="FCP1"/>
    <property type="match status" value="1"/>
</dbReference>
<feature type="domain" description="FCP1 homology" evidence="2">
    <location>
        <begin position="125"/>
        <end position="299"/>
    </location>
</feature>
<feature type="compositionally biased region" description="Basic and acidic residues" evidence="1">
    <location>
        <begin position="369"/>
        <end position="389"/>
    </location>
</feature>
<gene>
    <name evidence="3" type="ORF">SEMRO_1_G000040.1</name>
</gene>
<keyword evidence="4" id="KW-1185">Reference proteome</keyword>
<feature type="compositionally biased region" description="Basic and acidic residues" evidence="1">
    <location>
        <begin position="431"/>
        <end position="456"/>
    </location>
</feature>
<dbReference type="InterPro" id="IPR050365">
    <property type="entry name" value="TIM50"/>
</dbReference>
<dbReference type="EMBL" id="CAICTM010000001">
    <property type="protein sequence ID" value="CAB9496025.1"/>
    <property type="molecule type" value="Genomic_DNA"/>
</dbReference>
<dbReference type="InterPro" id="IPR036412">
    <property type="entry name" value="HAD-like_sf"/>
</dbReference>
<dbReference type="Gene3D" id="3.40.50.1000">
    <property type="entry name" value="HAD superfamily/HAD-like"/>
    <property type="match status" value="1"/>
</dbReference>
<comment type="caution">
    <text evidence="3">The sequence shown here is derived from an EMBL/GenBank/DDBJ whole genome shotgun (WGS) entry which is preliminary data.</text>
</comment>
<dbReference type="InterPro" id="IPR023214">
    <property type="entry name" value="HAD_sf"/>
</dbReference>
<dbReference type="SUPFAM" id="SSF56784">
    <property type="entry name" value="HAD-like"/>
    <property type="match status" value="1"/>
</dbReference>
<dbReference type="SMART" id="SM00577">
    <property type="entry name" value="CPDc"/>
    <property type="match status" value="1"/>
</dbReference>
<dbReference type="PANTHER" id="PTHR12210">
    <property type="entry name" value="DULLARD PROTEIN PHOSPHATASE"/>
    <property type="match status" value="1"/>
</dbReference>
<organism evidence="3 4">
    <name type="scientific">Seminavis robusta</name>
    <dbReference type="NCBI Taxonomy" id="568900"/>
    <lineage>
        <taxon>Eukaryota</taxon>
        <taxon>Sar</taxon>
        <taxon>Stramenopiles</taxon>
        <taxon>Ochrophyta</taxon>
        <taxon>Bacillariophyta</taxon>
        <taxon>Bacillariophyceae</taxon>
        <taxon>Bacillariophycidae</taxon>
        <taxon>Naviculales</taxon>
        <taxon>Naviculaceae</taxon>
        <taxon>Seminavis</taxon>
    </lineage>
</organism>
<reference evidence="3" key="1">
    <citation type="submission" date="2020-06" db="EMBL/GenBank/DDBJ databases">
        <authorList>
            <consortium name="Plant Systems Biology data submission"/>
        </authorList>
    </citation>
    <scope>NUCLEOTIDE SEQUENCE</scope>
    <source>
        <strain evidence="3">D6</strain>
    </source>
</reference>
<feature type="compositionally biased region" description="Basic and acidic residues" evidence="1">
    <location>
        <begin position="411"/>
        <end position="422"/>
    </location>
</feature>
<dbReference type="OrthoDB" id="1711508at2759"/>
<dbReference type="Proteomes" id="UP001153069">
    <property type="component" value="Unassembled WGS sequence"/>
</dbReference>
<feature type="region of interest" description="Disordered" evidence="1">
    <location>
        <begin position="1"/>
        <end position="63"/>
    </location>
</feature>
<dbReference type="InterPro" id="IPR004274">
    <property type="entry name" value="FCP1_dom"/>
</dbReference>
<evidence type="ECO:0000256" key="1">
    <source>
        <dbReference type="SAM" id="MobiDB-lite"/>
    </source>
</evidence>
<feature type="region of interest" description="Disordered" evidence="1">
    <location>
        <begin position="369"/>
        <end position="466"/>
    </location>
</feature>
<feature type="compositionally biased region" description="Low complexity" evidence="1">
    <location>
        <begin position="31"/>
        <end position="45"/>
    </location>
</feature>
<evidence type="ECO:0000313" key="4">
    <source>
        <dbReference type="Proteomes" id="UP001153069"/>
    </source>
</evidence>